<name>A0AB39BEM6_9MICO</name>
<sequence length="138" mass="15090">MAQGGARGRRTTASADTPSKVCASCGRRFEWRAKWARSWSEVRYCSDACRRRGVTADDRAAEEQILASLSHRPRGAVVDLDGLDRPARPDDSASASDRREQLRRAARRLADRGVVEWTQGGTPVDPSTARGPVGIRLG</sequence>
<protein>
    <submittedName>
        <fullName evidence="2">DUF2256 domain-containing protein</fullName>
    </submittedName>
</protein>
<dbReference type="InterPro" id="IPR021660">
    <property type="entry name" value="DUF3253"/>
</dbReference>
<feature type="compositionally biased region" description="Basic and acidic residues" evidence="1">
    <location>
        <begin position="82"/>
        <end position="114"/>
    </location>
</feature>
<dbReference type="EMBL" id="CP162511">
    <property type="protein sequence ID" value="XDI04633.1"/>
    <property type="molecule type" value="Genomic_DNA"/>
</dbReference>
<dbReference type="InterPro" id="IPR017136">
    <property type="entry name" value="UCP037205"/>
</dbReference>
<dbReference type="InterPro" id="IPR036388">
    <property type="entry name" value="WH-like_DNA-bd_sf"/>
</dbReference>
<feature type="region of interest" description="Disordered" evidence="1">
    <location>
        <begin position="1"/>
        <end position="20"/>
    </location>
</feature>
<dbReference type="RefSeq" id="WP_368497038.1">
    <property type="nucleotide sequence ID" value="NZ_CP162511.1"/>
</dbReference>
<proteinExistence type="predicted"/>
<evidence type="ECO:0000256" key="1">
    <source>
        <dbReference type="SAM" id="MobiDB-lite"/>
    </source>
</evidence>
<accession>A0AB39BEM6</accession>
<gene>
    <name evidence="2" type="ORF">ABFY20_15005</name>
</gene>
<dbReference type="InterPro" id="IPR036390">
    <property type="entry name" value="WH_DNA-bd_sf"/>
</dbReference>
<reference evidence="2" key="1">
    <citation type="submission" date="2024-05" db="EMBL/GenBank/DDBJ databases">
        <title>Herbiconiux sp. A18JL235.</title>
        <authorList>
            <person name="Zhang G."/>
        </authorList>
    </citation>
    <scope>NUCLEOTIDE SEQUENCE</scope>
    <source>
        <strain evidence="2">A18JL235</strain>
    </source>
</reference>
<dbReference type="Gene3D" id="1.10.10.10">
    <property type="entry name" value="Winged helix-like DNA-binding domain superfamily/Winged helix DNA-binding domain"/>
    <property type="match status" value="1"/>
</dbReference>
<organism evidence="2">
    <name type="scientific">Herbiconiux sp. A18JL235</name>
    <dbReference type="NCBI Taxonomy" id="3152363"/>
    <lineage>
        <taxon>Bacteria</taxon>
        <taxon>Bacillati</taxon>
        <taxon>Actinomycetota</taxon>
        <taxon>Actinomycetes</taxon>
        <taxon>Micrococcales</taxon>
        <taxon>Microbacteriaceae</taxon>
        <taxon>Herbiconiux</taxon>
    </lineage>
</organism>
<dbReference type="Pfam" id="PF11625">
    <property type="entry name" value="DUF3253"/>
    <property type="match status" value="1"/>
</dbReference>
<dbReference type="PANTHER" id="PTHR37463">
    <property type="entry name" value="GSL3115 PROTEIN"/>
    <property type="match status" value="1"/>
</dbReference>
<feature type="region of interest" description="Disordered" evidence="1">
    <location>
        <begin position="77"/>
        <end position="138"/>
    </location>
</feature>
<dbReference type="PANTHER" id="PTHR37463:SF1">
    <property type="entry name" value="DUF2256 DOMAIN-CONTAINING PROTEIN"/>
    <property type="match status" value="1"/>
</dbReference>
<dbReference type="SUPFAM" id="SSF46785">
    <property type="entry name" value="Winged helix' DNA-binding domain"/>
    <property type="match status" value="1"/>
</dbReference>
<dbReference type="Pfam" id="PF10013">
    <property type="entry name" value="DUF2256"/>
    <property type="match status" value="1"/>
</dbReference>
<evidence type="ECO:0000313" key="2">
    <source>
        <dbReference type="EMBL" id="XDI04633.1"/>
    </source>
</evidence>
<dbReference type="AlphaFoldDB" id="A0AB39BEM6"/>